<protein>
    <submittedName>
        <fullName evidence="2">Uncharacterized protein</fullName>
    </submittedName>
</protein>
<name>A0A9P6RGR4_9FUNG</name>
<evidence type="ECO:0000256" key="1">
    <source>
        <dbReference type="SAM" id="MobiDB-lite"/>
    </source>
</evidence>
<feature type="compositionally biased region" description="Low complexity" evidence="1">
    <location>
        <begin position="444"/>
        <end position="454"/>
    </location>
</feature>
<dbReference type="EMBL" id="JAAAIN010000271">
    <property type="protein sequence ID" value="KAG0316968.1"/>
    <property type="molecule type" value="Genomic_DNA"/>
</dbReference>
<feature type="compositionally biased region" description="Polar residues" evidence="1">
    <location>
        <begin position="12"/>
        <end position="21"/>
    </location>
</feature>
<feature type="compositionally biased region" description="Polar residues" evidence="1">
    <location>
        <begin position="62"/>
        <end position="72"/>
    </location>
</feature>
<evidence type="ECO:0000313" key="2">
    <source>
        <dbReference type="EMBL" id="KAG0316968.1"/>
    </source>
</evidence>
<organism evidence="2 3">
    <name type="scientific">Linnemannia gamsii</name>
    <dbReference type="NCBI Taxonomy" id="64522"/>
    <lineage>
        <taxon>Eukaryota</taxon>
        <taxon>Fungi</taxon>
        <taxon>Fungi incertae sedis</taxon>
        <taxon>Mucoromycota</taxon>
        <taxon>Mortierellomycotina</taxon>
        <taxon>Mortierellomycetes</taxon>
        <taxon>Mortierellales</taxon>
        <taxon>Mortierellaceae</taxon>
        <taxon>Linnemannia</taxon>
    </lineage>
</organism>
<feature type="compositionally biased region" description="Polar residues" evidence="1">
    <location>
        <begin position="103"/>
        <end position="116"/>
    </location>
</feature>
<dbReference type="OrthoDB" id="2413517at2759"/>
<sequence length="466" mass="50998">MSTWPLQVPRQEASSTPTSQSRKQDLENDGDDQDDSMTTGDQCGLTERDPLSRYLTAETHPRSMSSKSSPKNLDTDMLGEDDEAESEHFHDAPSGLETDDDTINSLQISQHALSHQRNGDDDDDNAGDYASPTNSGNKRARHWELTPSQRLLHTVDPHPPKRIALSLSSSGPHGDWKVLEDLYDELNGESMTESELEQVVDRFLAKQEFLAEGKSRWSREFVLLRCVALHRVRVQETPDAASQELYSPMMSSRTRSWRGSSPGFGNRIGAARRSVSPYPVALTRRAGSTPAWSPESGSPRSIADFVEERRADRARQQRTADQGYQIKSVFKHRLAAGLKTVGELLPFWKDVEKGHTDVKEEVVVPLVPAGRAHSVIAAFESQAAVQAQLERQHSLPARSRSGSVLSTTGGWNCESMGRSVSPAPSSIAEMISRGHASRAASASASASTVAKTSTPLASVSLTQTSE</sequence>
<feature type="region of interest" description="Disordered" evidence="1">
    <location>
        <begin position="444"/>
        <end position="466"/>
    </location>
</feature>
<reference evidence="2" key="1">
    <citation type="journal article" date="2020" name="Fungal Divers.">
        <title>Resolving the Mortierellaceae phylogeny through synthesis of multi-gene phylogenetics and phylogenomics.</title>
        <authorList>
            <person name="Vandepol N."/>
            <person name="Liber J."/>
            <person name="Desiro A."/>
            <person name="Na H."/>
            <person name="Kennedy M."/>
            <person name="Barry K."/>
            <person name="Grigoriev I.V."/>
            <person name="Miller A.N."/>
            <person name="O'Donnell K."/>
            <person name="Stajich J.E."/>
            <person name="Bonito G."/>
        </authorList>
    </citation>
    <scope>NUCLEOTIDE SEQUENCE</scope>
    <source>
        <strain evidence="2">NVP60</strain>
    </source>
</reference>
<evidence type="ECO:0000313" key="3">
    <source>
        <dbReference type="Proteomes" id="UP000823405"/>
    </source>
</evidence>
<gene>
    <name evidence="2" type="ORF">BGZ97_006097</name>
</gene>
<accession>A0A9P6RGR4</accession>
<dbReference type="AlphaFoldDB" id="A0A9P6RGR4"/>
<comment type="caution">
    <text evidence="2">The sequence shown here is derived from an EMBL/GenBank/DDBJ whole genome shotgun (WGS) entry which is preliminary data.</text>
</comment>
<proteinExistence type="predicted"/>
<dbReference type="Proteomes" id="UP000823405">
    <property type="component" value="Unassembled WGS sequence"/>
</dbReference>
<feature type="region of interest" description="Disordered" evidence="1">
    <location>
        <begin position="1"/>
        <end position="141"/>
    </location>
</feature>
<keyword evidence="3" id="KW-1185">Reference proteome</keyword>
<feature type="compositionally biased region" description="Polar residues" evidence="1">
    <location>
        <begin position="455"/>
        <end position="466"/>
    </location>
</feature>